<dbReference type="EMBL" id="MIGC01005139">
    <property type="protein sequence ID" value="PHJ17268.1"/>
    <property type="molecule type" value="Genomic_DNA"/>
</dbReference>
<evidence type="ECO:0000313" key="4">
    <source>
        <dbReference type="Proteomes" id="UP000221165"/>
    </source>
</evidence>
<dbReference type="RefSeq" id="XP_067918993.1">
    <property type="nucleotide sequence ID" value="XM_068069034.1"/>
</dbReference>
<comment type="caution">
    <text evidence="3">The sequence shown here is derived from an EMBL/GenBank/DDBJ whole genome shotgun (WGS) entry which is preliminary data.</text>
</comment>
<accession>A0A2C6KKV9</accession>
<reference evidence="3 4" key="1">
    <citation type="journal article" date="2017" name="Int. J. Parasitol.">
        <title>The genome of the protozoan parasite Cystoisospora suis and a reverse vaccinology approach to identify vaccine candidates.</title>
        <authorList>
            <person name="Palmieri N."/>
            <person name="Shrestha A."/>
            <person name="Ruttkowski B."/>
            <person name="Beck T."/>
            <person name="Vogl C."/>
            <person name="Tomley F."/>
            <person name="Blake D.P."/>
            <person name="Joachim A."/>
        </authorList>
    </citation>
    <scope>NUCLEOTIDE SEQUENCE [LARGE SCALE GENOMIC DNA]</scope>
    <source>
        <strain evidence="3 4">Wien I</strain>
    </source>
</reference>
<evidence type="ECO:0000256" key="2">
    <source>
        <dbReference type="ARBA" id="ARBA00020330"/>
    </source>
</evidence>
<sequence length="218" mass="24416">MLVTLPLHVSGAKTDKRSGAAEEPRSFCITADGRRKVHTTYPDQSEMIEEYNAHDDTIVMRKFRRPTPLGGEGSWEYLIGAPPSCQATVTDSGGNVLLTPSATSPICVMLDTKTAFEWRIRNLPYPKSTYQVSVDVQTSEIIVRTTNKKYFKKLCIPEMSKLRIPMNPESLSWTHQHSTLVVVYLKPKAVCHFGVTRTVLDYQKKAAEASRKGAVRLT</sequence>
<protein>
    <recommendedName>
        <fullName evidence="2">Protein DPCD</fullName>
    </recommendedName>
</protein>
<evidence type="ECO:0000313" key="3">
    <source>
        <dbReference type="EMBL" id="PHJ17268.1"/>
    </source>
</evidence>
<dbReference type="OrthoDB" id="10256139at2759"/>
<dbReference type="PANTHER" id="PTHR31921:SF1">
    <property type="entry name" value="PROTEIN DPCD"/>
    <property type="match status" value="1"/>
</dbReference>
<organism evidence="3 4">
    <name type="scientific">Cystoisospora suis</name>
    <dbReference type="NCBI Taxonomy" id="483139"/>
    <lineage>
        <taxon>Eukaryota</taxon>
        <taxon>Sar</taxon>
        <taxon>Alveolata</taxon>
        <taxon>Apicomplexa</taxon>
        <taxon>Conoidasida</taxon>
        <taxon>Coccidia</taxon>
        <taxon>Eucoccidiorida</taxon>
        <taxon>Eimeriorina</taxon>
        <taxon>Sarcocystidae</taxon>
        <taxon>Cystoisospora</taxon>
    </lineage>
</organism>
<dbReference type="VEuPathDB" id="ToxoDB:CSUI_008915"/>
<dbReference type="Pfam" id="PF14913">
    <property type="entry name" value="DPCD"/>
    <property type="match status" value="1"/>
</dbReference>
<evidence type="ECO:0000256" key="1">
    <source>
        <dbReference type="ARBA" id="ARBA00010597"/>
    </source>
</evidence>
<dbReference type="AlphaFoldDB" id="A0A2C6KKV9"/>
<gene>
    <name evidence="3" type="ORF">CSUI_008915</name>
</gene>
<dbReference type="GeneID" id="94432245"/>
<keyword evidence="4" id="KW-1185">Reference proteome</keyword>
<comment type="similarity">
    <text evidence="1">Belongs to the DPCD family.</text>
</comment>
<dbReference type="InterPro" id="IPR026224">
    <property type="entry name" value="DPCD"/>
</dbReference>
<dbReference type="Proteomes" id="UP000221165">
    <property type="component" value="Unassembled WGS sequence"/>
</dbReference>
<dbReference type="PRINTS" id="PR02065">
    <property type="entry name" value="PROTEINDPCD"/>
</dbReference>
<dbReference type="PANTHER" id="PTHR31921">
    <property type="entry name" value="PROTEIN DPCD"/>
    <property type="match status" value="1"/>
</dbReference>
<proteinExistence type="inferred from homology"/>
<name>A0A2C6KKV9_9APIC</name>